<reference evidence="3 4" key="1">
    <citation type="submission" date="2016-12" db="EMBL/GenBank/DDBJ databases">
        <title>Thioflexothrix psekupsii D3 genome sequencing and assembly.</title>
        <authorList>
            <person name="Fomenkov A."/>
            <person name="Vincze T."/>
            <person name="Grabovich M."/>
            <person name="Anton B.P."/>
            <person name="Dubinina G."/>
            <person name="Orlova M."/>
            <person name="Belousova E."/>
            <person name="Roberts R.J."/>
        </authorList>
    </citation>
    <scope>NUCLEOTIDE SEQUENCE [LARGE SCALE GENOMIC DNA]</scope>
    <source>
        <strain evidence="3">D3</strain>
    </source>
</reference>
<protein>
    <recommendedName>
        <fullName evidence="2">PepSY domain-containing protein</fullName>
    </recommendedName>
</protein>
<dbReference type="Proteomes" id="UP000194798">
    <property type="component" value="Unassembled WGS sequence"/>
</dbReference>
<feature type="domain" description="PepSY" evidence="2">
    <location>
        <begin position="9"/>
        <end position="96"/>
    </location>
</feature>
<evidence type="ECO:0000313" key="3">
    <source>
        <dbReference type="EMBL" id="OUD15392.1"/>
    </source>
</evidence>
<keyword evidence="1" id="KW-0732">Signal</keyword>
<feature type="chain" id="PRO_5013281737" description="PepSY domain-containing protein" evidence="1">
    <location>
        <begin position="24"/>
        <end position="99"/>
    </location>
</feature>
<sequence length="99" mass="11181">MLKSIVGFTFGLVVLANTSVVLAGADCPSVPREQWLSELDMQKKIVNDYGFVIYKFKIDDNCYEIYGAASKESDASQWEKIEVYFDPSNGDIVKKKMKD</sequence>
<accession>A0A251XAD3</accession>
<evidence type="ECO:0000256" key="1">
    <source>
        <dbReference type="SAM" id="SignalP"/>
    </source>
</evidence>
<proteinExistence type="predicted"/>
<dbReference type="Pfam" id="PF13670">
    <property type="entry name" value="PepSY_2"/>
    <property type="match status" value="1"/>
</dbReference>
<name>A0A251XAD3_9GAMM</name>
<dbReference type="AlphaFoldDB" id="A0A251XAD3"/>
<dbReference type="InterPro" id="IPR025711">
    <property type="entry name" value="PepSY"/>
</dbReference>
<dbReference type="EMBL" id="MSLT01000006">
    <property type="protein sequence ID" value="OUD15392.1"/>
    <property type="molecule type" value="Genomic_DNA"/>
</dbReference>
<evidence type="ECO:0000259" key="2">
    <source>
        <dbReference type="Pfam" id="PF13670"/>
    </source>
</evidence>
<dbReference type="OrthoDB" id="5625293at2"/>
<keyword evidence="4" id="KW-1185">Reference proteome</keyword>
<organism evidence="3 4">
    <name type="scientific">Thioflexithrix psekupsensis</name>
    <dbReference type="NCBI Taxonomy" id="1570016"/>
    <lineage>
        <taxon>Bacteria</taxon>
        <taxon>Pseudomonadati</taxon>
        <taxon>Pseudomonadota</taxon>
        <taxon>Gammaproteobacteria</taxon>
        <taxon>Thiotrichales</taxon>
        <taxon>Thioflexithrix</taxon>
    </lineage>
</organism>
<evidence type="ECO:0000313" key="4">
    <source>
        <dbReference type="Proteomes" id="UP000194798"/>
    </source>
</evidence>
<gene>
    <name evidence="3" type="ORF">TPSD3_02365</name>
</gene>
<dbReference type="RefSeq" id="WP_086486987.1">
    <property type="nucleotide sequence ID" value="NZ_MSLT01000006.1"/>
</dbReference>
<comment type="caution">
    <text evidence="3">The sequence shown here is derived from an EMBL/GenBank/DDBJ whole genome shotgun (WGS) entry which is preliminary data.</text>
</comment>
<feature type="signal peptide" evidence="1">
    <location>
        <begin position="1"/>
        <end position="23"/>
    </location>
</feature>